<feature type="transmembrane region" description="Helical" evidence="1">
    <location>
        <begin position="33"/>
        <end position="53"/>
    </location>
</feature>
<evidence type="ECO:0000256" key="1">
    <source>
        <dbReference type="SAM" id="Phobius"/>
    </source>
</evidence>
<feature type="transmembrane region" description="Helical" evidence="1">
    <location>
        <begin position="320"/>
        <end position="343"/>
    </location>
</feature>
<feature type="transmembrane region" description="Helical" evidence="1">
    <location>
        <begin position="132"/>
        <end position="153"/>
    </location>
</feature>
<organism evidence="2 3">
    <name type="scientific">Alteriqipengyuania lutimaris</name>
    <dbReference type="NCBI Taxonomy" id="1538146"/>
    <lineage>
        <taxon>Bacteria</taxon>
        <taxon>Pseudomonadati</taxon>
        <taxon>Pseudomonadota</taxon>
        <taxon>Alphaproteobacteria</taxon>
        <taxon>Sphingomonadales</taxon>
        <taxon>Erythrobacteraceae</taxon>
        <taxon>Alteriqipengyuania</taxon>
    </lineage>
</organism>
<comment type="caution">
    <text evidence="2">The sequence shown here is derived from an EMBL/GenBank/DDBJ whole genome shotgun (WGS) entry which is preliminary data.</text>
</comment>
<dbReference type="EMBL" id="QRBB01000001">
    <property type="protein sequence ID" value="RDS76747.1"/>
    <property type="molecule type" value="Genomic_DNA"/>
</dbReference>
<keyword evidence="1" id="KW-0812">Transmembrane</keyword>
<feature type="transmembrane region" description="Helical" evidence="1">
    <location>
        <begin position="159"/>
        <end position="184"/>
    </location>
</feature>
<feature type="transmembrane region" description="Helical" evidence="1">
    <location>
        <begin position="376"/>
        <end position="396"/>
    </location>
</feature>
<evidence type="ECO:0008006" key="4">
    <source>
        <dbReference type="Google" id="ProtNLM"/>
    </source>
</evidence>
<name>A0A395LK77_9SPHN</name>
<dbReference type="Proteomes" id="UP000254101">
    <property type="component" value="Unassembled WGS sequence"/>
</dbReference>
<feature type="transmembrane region" description="Helical" evidence="1">
    <location>
        <begin position="276"/>
        <end position="300"/>
    </location>
</feature>
<keyword evidence="3" id="KW-1185">Reference proteome</keyword>
<protein>
    <recommendedName>
        <fullName evidence="4">Polysaccharide biosynthesis protein</fullName>
    </recommendedName>
</protein>
<dbReference type="AlphaFoldDB" id="A0A395LK77"/>
<evidence type="ECO:0000313" key="3">
    <source>
        <dbReference type="Proteomes" id="UP000254101"/>
    </source>
</evidence>
<reference evidence="2 3" key="1">
    <citation type="submission" date="2018-07" db="EMBL/GenBank/DDBJ databases">
        <title>Erythrobacter nanhaiensis sp. nov., a novel member of the genus Erythrobacter isolated from the South China Sea.</title>
        <authorList>
            <person name="Chen X."/>
            <person name="Liu J."/>
        </authorList>
    </citation>
    <scope>NUCLEOTIDE SEQUENCE [LARGE SCALE GENOMIC DNA]</scope>
    <source>
        <strain evidence="2 3">S-5</strain>
    </source>
</reference>
<gene>
    <name evidence="2" type="ORF">DL238_03405</name>
</gene>
<accession>A0A395LK77</accession>
<feature type="transmembrane region" description="Helical" evidence="1">
    <location>
        <begin position="104"/>
        <end position="120"/>
    </location>
</feature>
<feature type="transmembrane region" description="Helical" evidence="1">
    <location>
        <begin position="205"/>
        <end position="223"/>
    </location>
</feature>
<proteinExistence type="predicted"/>
<keyword evidence="1" id="KW-0472">Membrane</keyword>
<keyword evidence="1" id="KW-1133">Transmembrane helix</keyword>
<feature type="transmembrane region" description="Helical" evidence="1">
    <location>
        <begin position="243"/>
        <end position="264"/>
    </location>
</feature>
<sequence>MTSFGTKIPGLFGILFFLPKLKAEIGLTDFATMMAALSLGAGVTFVMSGFGYLGRRLVGEAFSRDDREAEANSLRAIFDCVFIVTIVSALCIVAYGVVSDSPPILYGGALFTAFAILVQQQDGIRAAYNEHYVTASILFVLQSVAYGVALLILPSSAYGILLGLLVIIGPALGTSILSLVDLLYKRPYLLTGASLNVKSIAREGLVLGLGEGLLMASLNFVVLGLDFVGATNASAWFATTLRIFMVVLVPVILILVPVSSYIRLIWGGSTSKRKRLIINGVFGISMLYSLVVGAGLLILIKVYVGQIMGIAFEGSVFELALILTMFGGVIVFKSYTAVTFVIMDSQRLSLILTGATLAALSVGTLLIPFFTPHEVMATFSGVLGLSILLVIVLDVLRFNRSTR</sequence>
<feature type="transmembrane region" description="Helical" evidence="1">
    <location>
        <begin position="74"/>
        <end position="98"/>
    </location>
</feature>
<evidence type="ECO:0000313" key="2">
    <source>
        <dbReference type="EMBL" id="RDS76747.1"/>
    </source>
</evidence>
<feature type="transmembrane region" description="Helical" evidence="1">
    <location>
        <begin position="350"/>
        <end position="370"/>
    </location>
</feature>